<evidence type="ECO:0000313" key="1">
    <source>
        <dbReference type="EMBL" id="RPD96557.1"/>
    </source>
</evidence>
<evidence type="ECO:0000313" key="2">
    <source>
        <dbReference type="Proteomes" id="UP000270856"/>
    </source>
</evidence>
<accession>A0A3N4NPX3</accession>
<dbReference type="AlphaFoldDB" id="A0A3N4NPX3"/>
<organism evidence="1 2">
    <name type="scientific">Aureibaculum marinum</name>
    <dbReference type="NCBI Taxonomy" id="2487930"/>
    <lineage>
        <taxon>Bacteria</taxon>
        <taxon>Pseudomonadati</taxon>
        <taxon>Bacteroidota</taxon>
        <taxon>Flavobacteriia</taxon>
        <taxon>Flavobacteriales</taxon>
        <taxon>Flavobacteriaceae</taxon>
        <taxon>Aureibaculum</taxon>
    </lineage>
</organism>
<sequence length="134" mass="15361">MLDVSKEEPFVELINKQLTTKKRCVLAKNPGLPIKDSHPYIIEDGSSYRIEDIEIIKEIPLASNFTIQSVELHKGAVSGATICYVFGSITLENETYPFCVSWGRKNAIENSNWVFPQSFWQEKEYDQEFSLPEL</sequence>
<protein>
    <submittedName>
        <fullName evidence="1">Uncharacterized protein</fullName>
    </submittedName>
</protein>
<name>A0A3N4NPX3_9FLAO</name>
<gene>
    <name evidence="1" type="ORF">EGM88_09320</name>
</gene>
<reference evidence="1 2" key="1">
    <citation type="submission" date="2018-11" db="EMBL/GenBank/DDBJ databases">
        <title>Aureibaculum marinum gen. nov., sp. nov., a member of the family Flavobacteriaceae isolated from the Bohai Sea.</title>
        <authorList>
            <person name="Ji X."/>
        </authorList>
    </citation>
    <scope>NUCLEOTIDE SEQUENCE [LARGE SCALE GENOMIC DNA]</scope>
    <source>
        <strain evidence="1 2">BH-SD17</strain>
    </source>
</reference>
<proteinExistence type="predicted"/>
<comment type="caution">
    <text evidence="1">The sequence shown here is derived from an EMBL/GenBank/DDBJ whole genome shotgun (WGS) entry which is preliminary data.</text>
</comment>
<keyword evidence="2" id="KW-1185">Reference proteome</keyword>
<dbReference type="Proteomes" id="UP000270856">
    <property type="component" value="Unassembled WGS sequence"/>
</dbReference>
<dbReference type="EMBL" id="RPFJ01000011">
    <property type="protein sequence ID" value="RPD96557.1"/>
    <property type="molecule type" value="Genomic_DNA"/>
</dbReference>